<evidence type="ECO:0000256" key="4">
    <source>
        <dbReference type="ARBA" id="ARBA00022989"/>
    </source>
</evidence>
<dbReference type="GO" id="GO:0005886">
    <property type="term" value="C:plasma membrane"/>
    <property type="evidence" value="ECO:0007669"/>
    <property type="project" value="UniProtKB-SubCell"/>
</dbReference>
<dbReference type="PANTHER" id="PTHR28259:SF1">
    <property type="entry name" value="FLUORIDE EXPORT PROTEIN 1-RELATED"/>
    <property type="match status" value="1"/>
</dbReference>
<feature type="binding site" evidence="10">
    <location>
        <position position="83"/>
    </location>
    <ligand>
        <name>Na(+)</name>
        <dbReference type="ChEBI" id="CHEBI:29101"/>
        <note>structural</note>
    </ligand>
</feature>
<dbReference type="InterPro" id="IPR003691">
    <property type="entry name" value="FluC"/>
</dbReference>
<keyword evidence="6 10" id="KW-0407">Ion channel</keyword>
<reference evidence="11 12" key="1">
    <citation type="journal article" date="2015" name="Genome Announc.">
        <title>Expanding the biotechnology potential of lactobacilli through comparative genomics of 213 strains and associated genera.</title>
        <authorList>
            <person name="Sun Z."/>
            <person name="Harris H.M."/>
            <person name="McCann A."/>
            <person name="Guo C."/>
            <person name="Argimon S."/>
            <person name="Zhang W."/>
            <person name="Yang X."/>
            <person name="Jeffery I.B."/>
            <person name="Cooney J.C."/>
            <person name="Kagawa T.F."/>
            <person name="Liu W."/>
            <person name="Song Y."/>
            <person name="Salvetti E."/>
            <person name="Wrobel A."/>
            <person name="Rasinkangas P."/>
            <person name="Parkhill J."/>
            <person name="Rea M.C."/>
            <person name="O'Sullivan O."/>
            <person name="Ritari J."/>
            <person name="Douillard F.P."/>
            <person name="Paul Ross R."/>
            <person name="Yang R."/>
            <person name="Briner A.E."/>
            <person name="Felis G.E."/>
            <person name="de Vos W.M."/>
            <person name="Barrangou R."/>
            <person name="Klaenhammer T.R."/>
            <person name="Caufield P.W."/>
            <person name="Cui Y."/>
            <person name="Zhang H."/>
            <person name="O'Toole P.W."/>
        </authorList>
    </citation>
    <scope>NUCLEOTIDE SEQUENCE [LARGE SCALE GENOMIC DNA]</scope>
    <source>
        <strain evidence="11 12">DSM 19904</strain>
    </source>
</reference>
<keyword evidence="4 10" id="KW-1133">Transmembrane helix</keyword>
<feature type="binding site" evidence="10">
    <location>
        <position position="80"/>
    </location>
    <ligand>
        <name>Na(+)</name>
        <dbReference type="ChEBI" id="CHEBI:29101"/>
        <note>structural</note>
    </ligand>
</feature>
<comment type="caution">
    <text evidence="11">The sequence shown here is derived from an EMBL/GenBank/DDBJ whole genome shotgun (WGS) entry which is preliminary data.</text>
</comment>
<keyword evidence="10" id="KW-0479">Metal-binding</keyword>
<dbReference type="PANTHER" id="PTHR28259">
    <property type="entry name" value="FLUORIDE EXPORT PROTEIN 1-RELATED"/>
    <property type="match status" value="1"/>
</dbReference>
<keyword evidence="10" id="KW-0915">Sodium</keyword>
<organism evidence="11 12">
    <name type="scientific">Lentilactobacillus sunkii DSM 19904</name>
    <dbReference type="NCBI Taxonomy" id="1423808"/>
    <lineage>
        <taxon>Bacteria</taxon>
        <taxon>Bacillati</taxon>
        <taxon>Bacillota</taxon>
        <taxon>Bacilli</taxon>
        <taxon>Lactobacillales</taxon>
        <taxon>Lactobacillaceae</taxon>
        <taxon>Lentilactobacillus</taxon>
    </lineage>
</organism>
<protein>
    <recommendedName>
        <fullName evidence="10">Fluoride-specific ion channel FluC</fullName>
    </recommendedName>
</protein>
<sequence length="136" mass="15054">MNRRNLYKLGQFTSIFVGGMLGGVSRYEVGNWLNGVNTVMGTTVVNLVGCFLLTFTIYGLDLNIDLPEWEILGIGTGFVGAFTTFSTFTLEFVQNVSHDPMGSFIFLTVNLIGGFLCVLFGYLTALAMERGKRIWK</sequence>
<dbReference type="PATRIC" id="fig|1423808.3.peg.2530"/>
<evidence type="ECO:0000313" key="12">
    <source>
        <dbReference type="Proteomes" id="UP000051581"/>
    </source>
</evidence>
<comment type="catalytic activity">
    <reaction evidence="8">
        <text>fluoride(in) = fluoride(out)</text>
        <dbReference type="Rhea" id="RHEA:76159"/>
        <dbReference type="ChEBI" id="CHEBI:17051"/>
    </reaction>
    <physiologicalReaction direction="left-to-right" evidence="8">
        <dbReference type="Rhea" id="RHEA:76160"/>
    </physiologicalReaction>
</comment>
<dbReference type="OrthoDB" id="9799631at2"/>
<feature type="transmembrane region" description="Helical" evidence="10">
    <location>
        <begin position="104"/>
        <end position="128"/>
    </location>
</feature>
<evidence type="ECO:0000256" key="3">
    <source>
        <dbReference type="ARBA" id="ARBA00022692"/>
    </source>
</evidence>
<feature type="transmembrane region" description="Helical" evidence="10">
    <location>
        <begin position="39"/>
        <end position="60"/>
    </location>
</feature>
<evidence type="ECO:0000256" key="2">
    <source>
        <dbReference type="ARBA" id="ARBA00022475"/>
    </source>
</evidence>
<keyword evidence="5 10" id="KW-0472">Membrane</keyword>
<dbReference type="RefSeq" id="WP_057824909.1">
    <property type="nucleotide sequence ID" value="NZ_AZEA01000008.1"/>
</dbReference>
<evidence type="ECO:0000256" key="9">
    <source>
        <dbReference type="ARBA" id="ARBA00049940"/>
    </source>
</evidence>
<evidence type="ECO:0000256" key="10">
    <source>
        <dbReference type="HAMAP-Rule" id="MF_00454"/>
    </source>
</evidence>
<dbReference type="GO" id="GO:0140114">
    <property type="term" value="P:cellular detoxification of fluoride"/>
    <property type="evidence" value="ECO:0007669"/>
    <property type="project" value="UniProtKB-UniRule"/>
</dbReference>
<evidence type="ECO:0000256" key="7">
    <source>
        <dbReference type="ARBA" id="ARBA00035120"/>
    </source>
</evidence>
<proteinExistence type="inferred from homology"/>
<dbReference type="GO" id="GO:0062054">
    <property type="term" value="F:fluoride channel activity"/>
    <property type="evidence" value="ECO:0007669"/>
    <property type="project" value="UniProtKB-UniRule"/>
</dbReference>
<accession>A0A0R1KXY1</accession>
<keyword evidence="3 10" id="KW-0812">Transmembrane</keyword>
<comment type="subcellular location">
    <subcellularLocation>
        <location evidence="1 10">Cell membrane</location>
        <topology evidence="1 10">Multi-pass membrane protein</topology>
    </subcellularLocation>
</comment>
<comment type="similarity">
    <text evidence="7 10">Belongs to the fluoride channel Fluc/FEX (TC 1.A.43) family.</text>
</comment>
<name>A0A0R1KXY1_9LACO</name>
<gene>
    <name evidence="10" type="primary">fluC</name>
    <name evidence="10" type="synonym">crcB</name>
    <name evidence="11" type="ORF">FD17_GL002479</name>
</gene>
<dbReference type="HAMAP" id="MF_00454">
    <property type="entry name" value="FluC"/>
    <property type="match status" value="1"/>
</dbReference>
<keyword evidence="10" id="KW-0406">Ion transport</keyword>
<keyword evidence="10" id="KW-0813">Transport</keyword>
<dbReference type="Pfam" id="PF02537">
    <property type="entry name" value="CRCB"/>
    <property type="match status" value="1"/>
</dbReference>
<evidence type="ECO:0000256" key="5">
    <source>
        <dbReference type="ARBA" id="ARBA00023136"/>
    </source>
</evidence>
<feature type="transmembrane region" description="Helical" evidence="10">
    <location>
        <begin position="72"/>
        <end position="92"/>
    </location>
</feature>
<dbReference type="GO" id="GO:0046872">
    <property type="term" value="F:metal ion binding"/>
    <property type="evidence" value="ECO:0007669"/>
    <property type="project" value="UniProtKB-KW"/>
</dbReference>
<evidence type="ECO:0000256" key="8">
    <source>
        <dbReference type="ARBA" id="ARBA00035585"/>
    </source>
</evidence>
<evidence type="ECO:0000313" key="11">
    <source>
        <dbReference type="EMBL" id="KRK88605.1"/>
    </source>
</evidence>
<dbReference type="Proteomes" id="UP000051581">
    <property type="component" value="Unassembled WGS sequence"/>
</dbReference>
<dbReference type="EMBL" id="AZEA01000008">
    <property type="protein sequence ID" value="KRK88605.1"/>
    <property type="molecule type" value="Genomic_DNA"/>
</dbReference>
<feature type="transmembrane region" description="Helical" evidence="10">
    <location>
        <begin position="9"/>
        <end position="27"/>
    </location>
</feature>
<comment type="function">
    <text evidence="9 10">Fluoride-specific ion channel. Important for reducing fluoride concentration in the cell, thus reducing its toxicity.</text>
</comment>
<keyword evidence="2 10" id="KW-1003">Cell membrane</keyword>
<evidence type="ECO:0000256" key="6">
    <source>
        <dbReference type="ARBA" id="ARBA00023303"/>
    </source>
</evidence>
<dbReference type="AlphaFoldDB" id="A0A0R1KXY1"/>
<evidence type="ECO:0000256" key="1">
    <source>
        <dbReference type="ARBA" id="ARBA00004651"/>
    </source>
</evidence>
<comment type="activity regulation">
    <text evidence="10">Na(+) is not transported, but it plays an essential structural role and its presence is essential for fluoride channel function.</text>
</comment>
<keyword evidence="12" id="KW-1185">Reference proteome</keyword>